<dbReference type="InterPro" id="IPR052094">
    <property type="entry name" value="Pre-mRNA-splicing_ERAD"/>
</dbReference>
<dbReference type="EMBL" id="HBKQ01044890">
    <property type="protein sequence ID" value="CAE2269222.1"/>
    <property type="molecule type" value="Transcribed_RNA"/>
</dbReference>
<dbReference type="GO" id="GO:0005681">
    <property type="term" value="C:spliceosomal complex"/>
    <property type="evidence" value="ECO:0007669"/>
    <property type="project" value="TreeGrafter"/>
</dbReference>
<dbReference type="Gene3D" id="3.30.70.330">
    <property type="match status" value="1"/>
</dbReference>
<feature type="compositionally biased region" description="Basic and acidic residues" evidence="6">
    <location>
        <begin position="144"/>
        <end position="181"/>
    </location>
</feature>
<evidence type="ECO:0000256" key="4">
    <source>
        <dbReference type="ARBA" id="ARBA00023186"/>
    </source>
</evidence>
<dbReference type="PRINTS" id="PR00625">
    <property type="entry name" value="JDOMAIN"/>
</dbReference>
<dbReference type="GO" id="GO:0005737">
    <property type="term" value="C:cytoplasm"/>
    <property type="evidence" value="ECO:0007669"/>
    <property type="project" value="UniProtKB-SubCell"/>
</dbReference>
<evidence type="ECO:0000313" key="8">
    <source>
        <dbReference type="EMBL" id="CAE2269222.1"/>
    </source>
</evidence>
<dbReference type="SUPFAM" id="SSF46565">
    <property type="entry name" value="Chaperone J-domain"/>
    <property type="match status" value="1"/>
</dbReference>
<dbReference type="InterPro" id="IPR035979">
    <property type="entry name" value="RBD_domain_sf"/>
</dbReference>
<evidence type="ECO:0000256" key="3">
    <source>
        <dbReference type="ARBA" id="ARBA00022490"/>
    </source>
</evidence>
<reference evidence="8" key="1">
    <citation type="submission" date="2021-01" db="EMBL/GenBank/DDBJ databases">
        <authorList>
            <person name="Corre E."/>
            <person name="Pelletier E."/>
            <person name="Niang G."/>
            <person name="Scheremetjew M."/>
            <person name="Finn R."/>
            <person name="Kale V."/>
            <person name="Holt S."/>
            <person name="Cochrane G."/>
            <person name="Meng A."/>
            <person name="Brown T."/>
            <person name="Cohen L."/>
        </authorList>
    </citation>
    <scope>NUCLEOTIDE SEQUENCE</scope>
    <source>
        <strain evidence="8">Isolate 1302-5</strain>
    </source>
</reference>
<feature type="region of interest" description="Disordered" evidence="6">
    <location>
        <begin position="328"/>
        <end position="356"/>
    </location>
</feature>
<evidence type="ECO:0000259" key="7">
    <source>
        <dbReference type="PROSITE" id="PS50076"/>
    </source>
</evidence>
<dbReference type="Gene3D" id="1.10.287.110">
    <property type="entry name" value="DnaJ domain"/>
    <property type="match status" value="1"/>
</dbReference>
<dbReference type="GO" id="GO:0000390">
    <property type="term" value="P:spliceosomal complex disassembly"/>
    <property type="evidence" value="ECO:0007669"/>
    <property type="project" value="TreeGrafter"/>
</dbReference>
<dbReference type="Pfam" id="PF00226">
    <property type="entry name" value="DnaJ"/>
    <property type="match status" value="1"/>
</dbReference>
<dbReference type="SUPFAM" id="SSF54928">
    <property type="entry name" value="RNA-binding domain, RBD"/>
    <property type="match status" value="1"/>
</dbReference>
<proteinExistence type="predicted"/>
<feature type="compositionally biased region" description="Basic and acidic residues" evidence="6">
    <location>
        <begin position="328"/>
        <end position="341"/>
    </location>
</feature>
<dbReference type="SMART" id="SM00271">
    <property type="entry name" value="DnaJ"/>
    <property type="match status" value="1"/>
</dbReference>
<dbReference type="InterPro" id="IPR036869">
    <property type="entry name" value="J_dom_sf"/>
</dbReference>
<evidence type="ECO:0000256" key="2">
    <source>
        <dbReference type="ARBA" id="ARBA00004496"/>
    </source>
</evidence>
<feature type="region of interest" description="Disordered" evidence="6">
    <location>
        <begin position="96"/>
        <end position="181"/>
    </location>
</feature>
<dbReference type="PROSITE" id="PS50076">
    <property type="entry name" value="DNAJ_2"/>
    <property type="match status" value="1"/>
</dbReference>
<keyword evidence="3" id="KW-0963">Cytoplasm</keyword>
<organism evidence="8">
    <name type="scientific">Odontella aurita</name>
    <dbReference type="NCBI Taxonomy" id="265563"/>
    <lineage>
        <taxon>Eukaryota</taxon>
        <taxon>Sar</taxon>
        <taxon>Stramenopiles</taxon>
        <taxon>Ochrophyta</taxon>
        <taxon>Bacillariophyta</taxon>
        <taxon>Mediophyceae</taxon>
        <taxon>Biddulphiophycidae</taxon>
        <taxon>Eupodiscales</taxon>
        <taxon>Odontellaceae</taxon>
        <taxon>Odontella</taxon>
    </lineage>
</organism>
<dbReference type="PANTHER" id="PTHR44313:SF1">
    <property type="entry name" value="DNAJ HOMOLOG SUBFAMILY C MEMBER 17"/>
    <property type="match status" value="1"/>
</dbReference>
<sequence length="386" mass="43657">MSTTSDPPGGPPCGNPYTVLGLEHGATDAEITKAYRKLALKIHPDKQRPGMSKSESERVAKRFHDANEARAFLLEPERAEDRRKYDSTLISWAARRVEDERRERGMSDRRKRMREDLVDKERRAASGDARERNGRGGDGGNEGLVDRLRREGKAMRERYGNQRADEEARRESRERKKRKTVLEGRQVRVKWSRKKVGISHSEHSLASLLSKFGDVTKVELIGAKGNAALVTFANPCSCASCVKEYLDSDVMRATFVGKRKEEEDGGIPATFVPSPRAAENLEDRKLRQAAERERLLRRMEMDEAGVEIPDYGKDKHVTFSAAKRASEEKTTAVETQRRRSCVEFPPKFPKGDNNTPMNQLERAELVILGSLLPEDALRSIQVRKAD</sequence>
<dbReference type="PANTHER" id="PTHR44313">
    <property type="entry name" value="DNAJ HOMOLOG SUBFAMILY C MEMBER 17"/>
    <property type="match status" value="1"/>
</dbReference>
<evidence type="ECO:0000256" key="5">
    <source>
        <dbReference type="ARBA" id="ARBA00023242"/>
    </source>
</evidence>
<feature type="domain" description="J" evidence="7">
    <location>
        <begin position="15"/>
        <end position="89"/>
    </location>
</feature>
<evidence type="ECO:0000256" key="6">
    <source>
        <dbReference type="SAM" id="MobiDB-lite"/>
    </source>
</evidence>
<keyword evidence="4" id="KW-0143">Chaperone</keyword>
<dbReference type="InterPro" id="IPR001623">
    <property type="entry name" value="DnaJ_domain"/>
</dbReference>
<accession>A0A7S4JNE9</accession>
<dbReference type="GO" id="GO:0003676">
    <property type="term" value="F:nucleic acid binding"/>
    <property type="evidence" value="ECO:0007669"/>
    <property type="project" value="InterPro"/>
</dbReference>
<evidence type="ECO:0000256" key="1">
    <source>
        <dbReference type="ARBA" id="ARBA00004123"/>
    </source>
</evidence>
<comment type="subcellular location">
    <subcellularLocation>
        <location evidence="2">Cytoplasm</location>
    </subcellularLocation>
    <subcellularLocation>
        <location evidence="1">Nucleus</location>
    </subcellularLocation>
</comment>
<dbReference type="AlphaFoldDB" id="A0A7S4JNE9"/>
<dbReference type="InterPro" id="IPR012677">
    <property type="entry name" value="Nucleotide-bd_a/b_plait_sf"/>
</dbReference>
<protein>
    <recommendedName>
        <fullName evidence="7">J domain-containing protein</fullName>
    </recommendedName>
</protein>
<keyword evidence="5" id="KW-0539">Nucleus</keyword>
<gene>
    <name evidence="8" type="ORF">OAUR00152_LOCUS30956</name>
</gene>
<name>A0A7S4JNE9_9STRA</name>
<feature type="compositionally biased region" description="Basic and acidic residues" evidence="6">
    <location>
        <begin position="96"/>
        <end position="135"/>
    </location>
</feature>
<dbReference type="CDD" id="cd06257">
    <property type="entry name" value="DnaJ"/>
    <property type="match status" value="1"/>
</dbReference>